<reference evidence="2" key="1">
    <citation type="submission" date="2016-05" db="EMBL/GenBank/DDBJ databases">
        <authorList>
            <person name="Lavstsen T."/>
            <person name="Jespersen J.S."/>
        </authorList>
    </citation>
    <scope>NUCLEOTIDE SEQUENCE</scope>
    <source>
        <strain evidence="2">PWN146_assembly</strain>
    </source>
</reference>
<feature type="compositionally biased region" description="Polar residues" evidence="1">
    <location>
        <begin position="1"/>
        <end position="10"/>
    </location>
</feature>
<proteinExistence type="predicted"/>
<gene>
    <name evidence="2" type="ORF">PWN146_05192</name>
</gene>
<protein>
    <submittedName>
        <fullName evidence="2">Uncharacterized protein</fullName>
    </submittedName>
</protein>
<name>A0A1C3HMZ8_SERMA</name>
<dbReference type="AlphaFoldDB" id="A0A1C3HMZ8"/>
<sequence>MNTQNVNVKTAAQERSERYGKKIHCQRIV</sequence>
<organism evidence="2">
    <name type="scientific">Serratia marcescens</name>
    <dbReference type="NCBI Taxonomy" id="615"/>
    <lineage>
        <taxon>Bacteria</taxon>
        <taxon>Pseudomonadati</taxon>
        <taxon>Pseudomonadota</taxon>
        <taxon>Gammaproteobacteria</taxon>
        <taxon>Enterobacterales</taxon>
        <taxon>Yersiniaceae</taxon>
        <taxon>Serratia</taxon>
    </lineage>
</organism>
<feature type="region of interest" description="Disordered" evidence="1">
    <location>
        <begin position="1"/>
        <end position="29"/>
    </location>
</feature>
<dbReference type="EMBL" id="LT575491">
    <property type="protein sequence ID" value="SAY46423.1"/>
    <property type="molecule type" value="Genomic_DNA"/>
</dbReference>
<evidence type="ECO:0000256" key="1">
    <source>
        <dbReference type="SAM" id="MobiDB-lite"/>
    </source>
</evidence>
<evidence type="ECO:0000313" key="2">
    <source>
        <dbReference type="EMBL" id="SAY46423.1"/>
    </source>
</evidence>
<accession>A0A1C3HMZ8</accession>